<reference evidence="20 21" key="1">
    <citation type="submission" date="2018-06" db="EMBL/GenBank/DDBJ databases">
        <title>Draft Genome Sequence of a Novel Marine Bacterium Related to the Verrucomicrobia.</title>
        <authorList>
            <person name="Vosseberg J."/>
            <person name="Martijn J."/>
            <person name="Ettema T.J.G."/>
        </authorList>
    </citation>
    <scope>NUCLEOTIDE SEQUENCE [LARGE SCALE GENOMIC DNA]</scope>
    <source>
        <strain evidence="20">TARA_B100001123</strain>
    </source>
</reference>
<evidence type="ECO:0000256" key="12">
    <source>
        <dbReference type="ARBA" id="ARBA00023125"/>
    </source>
</evidence>
<evidence type="ECO:0000259" key="18">
    <source>
        <dbReference type="SMART" id="SM00475"/>
    </source>
</evidence>
<evidence type="ECO:0000256" key="4">
    <source>
        <dbReference type="ARBA" id="ARBA00022679"/>
    </source>
</evidence>
<dbReference type="InterPro" id="IPR008918">
    <property type="entry name" value="HhH2"/>
</dbReference>
<keyword evidence="11 16" id="KW-0239">DNA-directed DNA polymerase</keyword>
<name>A0A2Z4AEH5_9BACT</name>
<dbReference type="SUPFAM" id="SSF56672">
    <property type="entry name" value="DNA/RNA polymerases"/>
    <property type="match status" value="1"/>
</dbReference>
<dbReference type="Gene3D" id="3.40.50.1010">
    <property type="entry name" value="5'-nuclease"/>
    <property type="match status" value="1"/>
</dbReference>
<evidence type="ECO:0000256" key="5">
    <source>
        <dbReference type="ARBA" id="ARBA00022695"/>
    </source>
</evidence>
<dbReference type="SMART" id="SM00474">
    <property type="entry name" value="35EXOc"/>
    <property type="match status" value="1"/>
</dbReference>
<proteinExistence type="inferred from homology"/>
<dbReference type="InterPro" id="IPR019760">
    <property type="entry name" value="DNA-dir_DNA_pol_A_CS"/>
</dbReference>
<sequence length="929" mass="105711">MSIEGKLFLLDGMALLYRAHFAFVRRPIYNSKGMNTSALLGFTNTLVDLIQNQEPSHIAVAFDTAAPTERHELYKEYKSNRDEMPEDLSAALPYVRRIVEGFRIKMHMLDGYEADDIIGTLAQRASRTGLTTYMVTPDKDYGQLVDDRVLIYRPSYRGDGVEIQGVDEIKNRWGIQRPEQVIDMLGLCGDSSDNIPGVPKVGPKTAQKWIAEYESIENLVQHADEVKGRQGELLIEFADQASLSKRLATINCNVPIEVDFDKLRVSPPDRERLEKLFSELEFRTLKRRLLGDAGESLQIEGPKEGREKVDDRETATVEGTAVSEQYKTISNVTHEYLTVQTMEERSRLFASLKELASFCFDLETTSLDAKKAKIIGIAICWKERSGYFVPVSRDRQVALEELAELIPILEDEQIEKVGHNIKYDIAVLKRYGIAVEGPIFDTMLAHALVEPEMRHKMDSMAEIYLQYSPIPITQLIGTENEDQTDMDAVDPEMLKEYAVEDADITWQLREKMLPLLKENEQEKVFFEIEMPLIRVLVDMEHEGVSLDLEALEKFSVELSQIIFKKKREIVDEVGHPFNLNSPKQLGVVLFEELKLVENPKKTRTGQYATNEQVLNGLAAHHEIVRRILDLRSAVKLKGTYVDMLPHAVFSSTQRIHTNYGQLHTATGRIQSGSPNLQNIPIRTELGREIRKAFIPRIGGYRMLSSDYSQIELRIIAALSDDSGLREAFDQKMDIHRAMASRIYGVNPDAVTIEMRSKAKMVNFGIPYGISAFGLSQRLGISRAEGRDLMDQYFAQFPKVRDYIERTLEFCRKNGYVETLTGRRRYLKDINSANAATRGSAERNAINMPIQGSSADMIKIAMVRIHEALRMRNLKTKLLLQVHDELVFELFEVEKETVIPLVEEEMKNALEIDVPIVVDFGIGDNWLEAH</sequence>
<keyword evidence="7" id="KW-0540">Nuclease</keyword>
<comment type="function">
    <text evidence="16">In addition to polymerase activity, this DNA polymerase exhibits 3'-5' and 5'-3' exonuclease activity.</text>
</comment>
<dbReference type="Gene3D" id="1.10.150.20">
    <property type="entry name" value="5' to 3' exonuclease, C-terminal subdomain"/>
    <property type="match status" value="2"/>
</dbReference>
<evidence type="ECO:0000256" key="9">
    <source>
        <dbReference type="ARBA" id="ARBA00022801"/>
    </source>
</evidence>
<evidence type="ECO:0000256" key="10">
    <source>
        <dbReference type="ARBA" id="ARBA00022839"/>
    </source>
</evidence>
<dbReference type="SUPFAM" id="SSF47807">
    <property type="entry name" value="5' to 3' exonuclease, C-terminal subdomain"/>
    <property type="match status" value="1"/>
</dbReference>
<comment type="catalytic activity">
    <reaction evidence="14 16">
        <text>DNA(n) + a 2'-deoxyribonucleoside 5'-triphosphate = DNA(n+1) + diphosphate</text>
        <dbReference type="Rhea" id="RHEA:22508"/>
        <dbReference type="Rhea" id="RHEA-COMP:17339"/>
        <dbReference type="Rhea" id="RHEA-COMP:17340"/>
        <dbReference type="ChEBI" id="CHEBI:33019"/>
        <dbReference type="ChEBI" id="CHEBI:61560"/>
        <dbReference type="ChEBI" id="CHEBI:173112"/>
        <dbReference type="EC" id="2.7.7.7"/>
    </reaction>
</comment>
<dbReference type="CDD" id="cd09859">
    <property type="entry name" value="PIN_53EXO"/>
    <property type="match status" value="1"/>
</dbReference>
<dbReference type="SMART" id="SM00279">
    <property type="entry name" value="HhH2"/>
    <property type="match status" value="1"/>
</dbReference>
<protein>
    <recommendedName>
        <fullName evidence="3 15">DNA polymerase I</fullName>
        <ecNumber evidence="2 15">2.7.7.7</ecNumber>
    </recommendedName>
</protein>
<evidence type="ECO:0000259" key="17">
    <source>
        <dbReference type="SMART" id="SM00474"/>
    </source>
</evidence>
<keyword evidence="13 16" id="KW-0234">DNA repair</keyword>
<evidence type="ECO:0000256" key="1">
    <source>
        <dbReference type="ARBA" id="ARBA00007705"/>
    </source>
</evidence>
<evidence type="ECO:0000259" key="19">
    <source>
        <dbReference type="SMART" id="SM00482"/>
    </source>
</evidence>
<dbReference type="InterPro" id="IPR043502">
    <property type="entry name" value="DNA/RNA_pol_sf"/>
</dbReference>
<dbReference type="InterPro" id="IPR001098">
    <property type="entry name" value="DNA-dir_DNA_pol_A_palm_dom"/>
</dbReference>
<evidence type="ECO:0000256" key="2">
    <source>
        <dbReference type="ARBA" id="ARBA00012417"/>
    </source>
</evidence>
<dbReference type="Gene3D" id="1.20.1060.10">
    <property type="entry name" value="Taq DNA Polymerase, Chain T, domain 4"/>
    <property type="match status" value="1"/>
</dbReference>
<dbReference type="SMART" id="SM00482">
    <property type="entry name" value="POLAc"/>
    <property type="match status" value="1"/>
</dbReference>
<dbReference type="Pfam" id="PF01612">
    <property type="entry name" value="DNA_pol_A_exo1"/>
    <property type="match status" value="1"/>
</dbReference>
<dbReference type="CDD" id="cd06139">
    <property type="entry name" value="DNA_polA_I_Ecoli_like_exo"/>
    <property type="match status" value="1"/>
</dbReference>
<dbReference type="InterPro" id="IPR002421">
    <property type="entry name" value="5-3_exonuclease"/>
</dbReference>
<evidence type="ECO:0000256" key="16">
    <source>
        <dbReference type="RuleBase" id="RU004460"/>
    </source>
</evidence>
<dbReference type="FunFam" id="1.10.150.20:FF:000002">
    <property type="entry name" value="DNA polymerase I"/>
    <property type="match status" value="1"/>
</dbReference>
<dbReference type="KEGG" id="mtar:DF168_01776"/>
<dbReference type="Pfam" id="PF02739">
    <property type="entry name" value="5_3_exonuc_N"/>
    <property type="match status" value="1"/>
</dbReference>
<dbReference type="Gene3D" id="3.30.70.370">
    <property type="match status" value="1"/>
</dbReference>
<dbReference type="SUPFAM" id="SSF53098">
    <property type="entry name" value="Ribonuclease H-like"/>
    <property type="match status" value="1"/>
</dbReference>
<evidence type="ECO:0000256" key="3">
    <source>
        <dbReference type="ARBA" id="ARBA00020311"/>
    </source>
</evidence>
<evidence type="ECO:0000313" key="20">
    <source>
        <dbReference type="EMBL" id="AWT60561.1"/>
    </source>
</evidence>
<dbReference type="PROSITE" id="PS00447">
    <property type="entry name" value="DNA_POLYMERASE_A"/>
    <property type="match status" value="1"/>
</dbReference>
<keyword evidence="12 16" id="KW-0238">DNA-binding</keyword>
<evidence type="ECO:0000256" key="6">
    <source>
        <dbReference type="ARBA" id="ARBA00022705"/>
    </source>
</evidence>
<dbReference type="CDD" id="cd09898">
    <property type="entry name" value="H3TH_53EXO"/>
    <property type="match status" value="1"/>
</dbReference>
<dbReference type="SMART" id="SM00475">
    <property type="entry name" value="53EXOc"/>
    <property type="match status" value="1"/>
</dbReference>
<dbReference type="InterPro" id="IPR036279">
    <property type="entry name" value="5-3_exonuclease_C_sf"/>
</dbReference>
<dbReference type="GO" id="GO:0008408">
    <property type="term" value="F:3'-5' exonuclease activity"/>
    <property type="evidence" value="ECO:0007669"/>
    <property type="project" value="UniProtKB-UniRule"/>
</dbReference>
<dbReference type="EMBL" id="CP029803">
    <property type="protein sequence ID" value="AWT60561.1"/>
    <property type="molecule type" value="Genomic_DNA"/>
</dbReference>
<dbReference type="SUPFAM" id="SSF88723">
    <property type="entry name" value="PIN domain-like"/>
    <property type="match status" value="1"/>
</dbReference>
<dbReference type="InterPro" id="IPR012337">
    <property type="entry name" value="RNaseH-like_sf"/>
</dbReference>
<keyword evidence="4 16" id="KW-0808">Transferase</keyword>
<gene>
    <name evidence="16 20" type="primary">polA</name>
    <name evidence="20" type="ORF">DF168_01776</name>
</gene>
<evidence type="ECO:0000256" key="11">
    <source>
        <dbReference type="ARBA" id="ARBA00022932"/>
    </source>
</evidence>
<dbReference type="FunFam" id="1.10.150.20:FF:000003">
    <property type="entry name" value="DNA polymerase I"/>
    <property type="match status" value="1"/>
</dbReference>
<dbReference type="InterPro" id="IPR002562">
    <property type="entry name" value="3'-5'_exonuclease_dom"/>
</dbReference>
<dbReference type="InterPro" id="IPR020045">
    <property type="entry name" value="DNA_polI_H3TH"/>
</dbReference>
<dbReference type="Gene3D" id="3.30.420.10">
    <property type="entry name" value="Ribonuclease H-like superfamily/Ribonuclease H"/>
    <property type="match status" value="1"/>
</dbReference>
<dbReference type="PRINTS" id="PR00868">
    <property type="entry name" value="DNAPOLI"/>
</dbReference>
<dbReference type="GO" id="GO:0003677">
    <property type="term" value="F:DNA binding"/>
    <property type="evidence" value="ECO:0007669"/>
    <property type="project" value="UniProtKB-UniRule"/>
</dbReference>
<dbReference type="Pfam" id="PF00476">
    <property type="entry name" value="DNA_pol_A"/>
    <property type="match status" value="1"/>
</dbReference>
<dbReference type="FunFam" id="1.20.1060.10:FF:000001">
    <property type="entry name" value="DNA polymerase I"/>
    <property type="match status" value="1"/>
</dbReference>
<accession>A0A2Z4AEH5</accession>
<dbReference type="AlphaFoldDB" id="A0A2Z4AEH5"/>
<keyword evidence="5 16" id="KW-0548">Nucleotidyltransferase</keyword>
<dbReference type="NCBIfam" id="NF004397">
    <property type="entry name" value="PRK05755.1"/>
    <property type="match status" value="1"/>
</dbReference>
<evidence type="ECO:0000256" key="7">
    <source>
        <dbReference type="ARBA" id="ARBA00022722"/>
    </source>
</evidence>
<evidence type="ECO:0000256" key="13">
    <source>
        <dbReference type="ARBA" id="ARBA00023204"/>
    </source>
</evidence>
<dbReference type="InterPro" id="IPR002298">
    <property type="entry name" value="DNA_polymerase_A"/>
</dbReference>
<feature type="domain" description="3'-5' exonuclease" evidence="17">
    <location>
        <begin position="336"/>
        <end position="517"/>
    </location>
</feature>
<dbReference type="EC" id="2.7.7.7" evidence="2 15"/>
<dbReference type="GO" id="GO:0006261">
    <property type="term" value="P:DNA-templated DNA replication"/>
    <property type="evidence" value="ECO:0007669"/>
    <property type="project" value="UniProtKB-UniRule"/>
</dbReference>
<dbReference type="Pfam" id="PF01367">
    <property type="entry name" value="5_3_exonuc"/>
    <property type="match status" value="1"/>
</dbReference>
<comment type="similarity">
    <text evidence="1 16">Belongs to the DNA polymerase type-A family.</text>
</comment>
<dbReference type="GO" id="GO:0003887">
    <property type="term" value="F:DNA-directed DNA polymerase activity"/>
    <property type="evidence" value="ECO:0007669"/>
    <property type="project" value="UniProtKB-UniRule"/>
</dbReference>
<organism evidence="20 21">
    <name type="scientific">Candidatus Moanibacter tarae</name>
    <dbReference type="NCBI Taxonomy" id="2200854"/>
    <lineage>
        <taxon>Bacteria</taxon>
        <taxon>Pseudomonadati</taxon>
        <taxon>Verrucomicrobiota</taxon>
        <taxon>Opitutia</taxon>
        <taxon>Puniceicoccales</taxon>
        <taxon>Puniceicoccales incertae sedis</taxon>
        <taxon>Candidatus Moanibacter</taxon>
    </lineage>
</organism>
<keyword evidence="6 16" id="KW-0235">DNA replication</keyword>
<dbReference type="Proteomes" id="UP000247465">
    <property type="component" value="Chromosome"/>
</dbReference>
<dbReference type="InterPro" id="IPR020046">
    <property type="entry name" value="5-3_exonucl_a-hlix_arch_N"/>
</dbReference>
<dbReference type="GO" id="GO:0006302">
    <property type="term" value="P:double-strand break repair"/>
    <property type="evidence" value="ECO:0007669"/>
    <property type="project" value="TreeGrafter"/>
</dbReference>
<evidence type="ECO:0000256" key="8">
    <source>
        <dbReference type="ARBA" id="ARBA00022763"/>
    </source>
</evidence>
<dbReference type="CDD" id="cd08637">
    <property type="entry name" value="DNA_pol_A_pol_I_C"/>
    <property type="match status" value="1"/>
</dbReference>
<evidence type="ECO:0000256" key="14">
    <source>
        <dbReference type="ARBA" id="ARBA00049244"/>
    </source>
</evidence>
<keyword evidence="8 16" id="KW-0227">DNA damage</keyword>
<dbReference type="GO" id="GO:0008409">
    <property type="term" value="F:5'-3' exonuclease activity"/>
    <property type="evidence" value="ECO:0007669"/>
    <property type="project" value="UniProtKB-UniRule"/>
</dbReference>
<evidence type="ECO:0000313" key="21">
    <source>
        <dbReference type="Proteomes" id="UP000247465"/>
    </source>
</evidence>
<keyword evidence="9 16" id="KW-0378">Hydrolase</keyword>
<evidence type="ECO:0000256" key="15">
    <source>
        <dbReference type="NCBIfam" id="TIGR00593"/>
    </source>
</evidence>
<dbReference type="NCBIfam" id="TIGR00593">
    <property type="entry name" value="pola"/>
    <property type="match status" value="1"/>
</dbReference>
<keyword evidence="10 16" id="KW-0269">Exonuclease</keyword>
<feature type="domain" description="5'-3' exonuclease" evidence="18">
    <location>
        <begin position="5"/>
        <end position="266"/>
    </location>
</feature>
<dbReference type="InterPro" id="IPR018320">
    <property type="entry name" value="DNA_polymerase_1"/>
</dbReference>
<dbReference type="PANTHER" id="PTHR10133:SF27">
    <property type="entry name" value="DNA POLYMERASE NU"/>
    <property type="match status" value="1"/>
</dbReference>
<dbReference type="InterPro" id="IPR036397">
    <property type="entry name" value="RNaseH_sf"/>
</dbReference>
<feature type="domain" description="DNA-directed DNA polymerase family A palm" evidence="19">
    <location>
        <begin position="686"/>
        <end position="893"/>
    </location>
</feature>
<dbReference type="InterPro" id="IPR029060">
    <property type="entry name" value="PIN-like_dom_sf"/>
</dbReference>
<dbReference type="PANTHER" id="PTHR10133">
    <property type="entry name" value="DNA POLYMERASE I"/>
    <property type="match status" value="1"/>
</dbReference>